<evidence type="ECO:0000313" key="7">
    <source>
        <dbReference type="Ensembl" id="ENSMODP00000018740.3"/>
    </source>
</evidence>
<dbReference type="InterPro" id="IPR050111">
    <property type="entry name" value="C-type_lectin/snaclec_domain"/>
</dbReference>
<dbReference type="CTD" id="2208"/>
<evidence type="ECO:0000256" key="2">
    <source>
        <dbReference type="ARBA" id="ARBA00023157"/>
    </source>
</evidence>
<dbReference type="HOGENOM" id="CLU_049894_7_2_1"/>
<dbReference type="eggNOG" id="KOG4297">
    <property type="taxonomic scope" value="Eukaryota"/>
</dbReference>
<dbReference type="GeneTree" id="ENSGT00940000162574"/>
<keyword evidence="5" id="KW-0472">Membrane</keyword>
<keyword evidence="2" id="KW-1015">Disulfide bond</keyword>
<proteinExistence type="predicted"/>
<dbReference type="Bgee" id="ENSMODG00000014985">
    <property type="expression patterns" value="Expressed in endometrium and 14 other cell types or tissues"/>
</dbReference>
<keyword evidence="3" id="KW-0175">Coiled coil</keyword>
<dbReference type="PROSITE" id="PS50041">
    <property type="entry name" value="C_TYPE_LECTIN_2"/>
    <property type="match status" value="1"/>
</dbReference>
<dbReference type="GO" id="GO:0030246">
    <property type="term" value="F:carbohydrate binding"/>
    <property type="evidence" value="ECO:0000318"/>
    <property type="project" value="GO_Central"/>
</dbReference>
<dbReference type="AlphaFoldDB" id="F7CG81"/>
<dbReference type="InterPro" id="IPR016186">
    <property type="entry name" value="C-type_lectin-like/link_sf"/>
</dbReference>
<feature type="domain" description="C-type lectin" evidence="6">
    <location>
        <begin position="223"/>
        <end position="327"/>
    </location>
</feature>
<dbReference type="InParanoid" id="F7CG81"/>
<dbReference type="GO" id="GO:0009897">
    <property type="term" value="C:external side of plasma membrane"/>
    <property type="evidence" value="ECO:0000318"/>
    <property type="project" value="GO_Central"/>
</dbReference>
<dbReference type="GO" id="GO:0038187">
    <property type="term" value="F:pattern recognition receptor activity"/>
    <property type="evidence" value="ECO:0000318"/>
    <property type="project" value="GO_Central"/>
</dbReference>
<dbReference type="InterPro" id="IPR018378">
    <property type="entry name" value="C-type_lectin_CS"/>
</dbReference>
<dbReference type="FunCoup" id="F7CG81">
    <property type="interactions" value="71"/>
</dbReference>
<evidence type="ECO:0000256" key="3">
    <source>
        <dbReference type="SAM" id="Coils"/>
    </source>
</evidence>
<dbReference type="Proteomes" id="UP000002280">
    <property type="component" value="Chromosome 3"/>
</dbReference>
<accession>F7CG81</accession>
<dbReference type="Pfam" id="PF00059">
    <property type="entry name" value="Lectin_C"/>
    <property type="match status" value="1"/>
</dbReference>
<evidence type="ECO:0000313" key="8">
    <source>
        <dbReference type="Proteomes" id="UP000002280"/>
    </source>
</evidence>
<feature type="transmembrane region" description="Helical" evidence="5">
    <location>
        <begin position="39"/>
        <end position="61"/>
    </location>
</feature>
<dbReference type="GO" id="GO:0006955">
    <property type="term" value="P:immune response"/>
    <property type="evidence" value="ECO:0000318"/>
    <property type="project" value="GO_Central"/>
</dbReference>
<dbReference type="SUPFAM" id="SSF58100">
    <property type="entry name" value="Bacterial hemolysins"/>
    <property type="match status" value="1"/>
</dbReference>
<keyword evidence="5" id="KW-0812">Transmembrane</keyword>
<evidence type="ECO:0000259" key="6">
    <source>
        <dbReference type="PROSITE" id="PS50041"/>
    </source>
</evidence>
<keyword evidence="5" id="KW-1133">Transmembrane helix</keyword>
<dbReference type="PANTHER" id="PTHR22803">
    <property type="entry name" value="MANNOSE, PHOSPHOLIPASE, LECTIN RECEPTOR RELATED"/>
    <property type="match status" value="1"/>
</dbReference>
<protein>
    <submittedName>
        <fullName evidence="7">Fc fragment of IgE receptor II</fullName>
    </submittedName>
</protein>
<dbReference type="OMA" id="PRKRCCG"/>
<dbReference type="KEGG" id="mdo:100026894"/>
<organism evidence="7 8">
    <name type="scientific">Monodelphis domestica</name>
    <name type="common">Gray short-tailed opossum</name>
    <dbReference type="NCBI Taxonomy" id="13616"/>
    <lineage>
        <taxon>Eukaryota</taxon>
        <taxon>Metazoa</taxon>
        <taxon>Chordata</taxon>
        <taxon>Craniata</taxon>
        <taxon>Vertebrata</taxon>
        <taxon>Euteleostomi</taxon>
        <taxon>Mammalia</taxon>
        <taxon>Metatheria</taxon>
        <taxon>Didelphimorphia</taxon>
        <taxon>Didelphidae</taxon>
        <taxon>Monodelphis</taxon>
    </lineage>
</organism>
<reference evidence="7" key="3">
    <citation type="submission" date="2025-09" db="UniProtKB">
        <authorList>
            <consortium name="Ensembl"/>
        </authorList>
    </citation>
    <scope>IDENTIFICATION</scope>
</reference>
<dbReference type="STRING" id="13616.ENSMODP00000018740"/>
<keyword evidence="1" id="KW-0430">Lectin</keyword>
<keyword evidence="8" id="KW-1185">Reference proteome</keyword>
<reference evidence="7" key="2">
    <citation type="submission" date="2025-08" db="UniProtKB">
        <authorList>
            <consortium name="Ensembl"/>
        </authorList>
    </citation>
    <scope>IDENTIFICATION</scope>
</reference>
<dbReference type="PROSITE" id="PS00615">
    <property type="entry name" value="C_TYPE_LECTIN_1"/>
    <property type="match status" value="1"/>
</dbReference>
<feature type="coiled-coil region" evidence="3">
    <location>
        <begin position="111"/>
        <end position="163"/>
    </location>
</feature>
<name>F7CG81_MONDO</name>
<feature type="region of interest" description="Disordered" evidence="4">
    <location>
        <begin position="1"/>
        <end position="25"/>
    </location>
</feature>
<reference evidence="7 8" key="1">
    <citation type="journal article" date="2007" name="Nature">
        <title>Genome of the marsupial Monodelphis domestica reveals innovation in non-coding sequences.</title>
        <authorList>
            <person name="Mikkelsen T.S."/>
            <person name="Wakefield M.J."/>
            <person name="Aken B."/>
            <person name="Amemiya C.T."/>
            <person name="Chang J.L."/>
            <person name="Duke S."/>
            <person name="Garber M."/>
            <person name="Gentles A.J."/>
            <person name="Goodstadt L."/>
            <person name="Heger A."/>
            <person name="Jurka J."/>
            <person name="Kamal M."/>
            <person name="Mauceli E."/>
            <person name="Searle S.M."/>
            <person name="Sharpe T."/>
            <person name="Baker M.L."/>
            <person name="Batzer M.A."/>
            <person name="Benos P.V."/>
            <person name="Belov K."/>
            <person name="Clamp M."/>
            <person name="Cook A."/>
            <person name="Cuff J."/>
            <person name="Das R."/>
            <person name="Davidow L."/>
            <person name="Deakin J.E."/>
            <person name="Fazzari M.J."/>
            <person name="Glass J.L."/>
            <person name="Grabherr M."/>
            <person name="Greally J.M."/>
            <person name="Gu W."/>
            <person name="Hore T.A."/>
            <person name="Huttley G.A."/>
            <person name="Kleber M."/>
            <person name="Jirtle R.L."/>
            <person name="Koina E."/>
            <person name="Lee J.T."/>
            <person name="Mahony S."/>
            <person name="Marra M.A."/>
            <person name="Miller R.D."/>
            <person name="Nicholls R.D."/>
            <person name="Oda M."/>
            <person name="Papenfuss A.T."/>
            <person name="Parra Z.E."/>
            <person name="Pollock D.D."/>
            <person name="Ray D.A."/>
            <person name="Schein J.E."/>
            <person name="Speed T.P."/>
            <person name="Thompson K."/>
            <person name="VandeBerg J.L."/>
            <person name="Wade C.M."/>
            <person name="Walker J.A."/>
            <person name="Waters P.D."/>
            <person name="Webber C."/>
            <person name="Weidman J.R."/>
            <person name="Xie X."/>
            <person name="Zody M.C."/>
            <person name="Baldwin J."/>
            <person name="Abdouelleil A."/>
            <person name="Abdulkadir J."/>
            <person name="Abebe A."/>
            <person name="Abera B."/>
            <person name="Abreu J."/>
            <person name="Acer S.C."/>
            <person name="Aftuck L."/>
            <person name="Alexander A."/>
            <person name="An P."/>
            <person name="Anderson E."/>
            <person name="Anderson S."/>
            <person name="Arachi H."/>
            <person name="Azer M."/>
            <person name="Bachantsang P."/>
            <person name="Barry A."/>
            <person name="Bayul T."/>
            <person name="Berlin A."/>
            <person name="Bessette D."/>
            <person name="Bloom T."/>
            <person name="Bloom T."/>
            <person name="Boguslavskiy L."/>
            <person name="Bonnet C."/>
            <person name="Boukhgalter B."/>
            <person name="Bourzgui I."/>
            <person name="Brown A."/>
            <person name="Cahill P."/>
            <person name="Channer S."/>
            <person name="Cheshatsang Y."/>
            <person name="Chuda L."/>
            <person name="Citroen M."/>
            <person name="Collymore A."/>
            <person name="Cooke P."/>
            <person name="Costello M."/>
            <person name="D'Aco K."/>
            <person name="Daza R."/>
            <person name="De Haan G."/>
            <person name="DeGray S."/>
            <person name="DeMaso C."/>
            <person name="Dhargay N."/>
            <person name="Dooley K."/>
            <person name="Dooley E."/>
            <person name="Doricent M."/>
            <person name="Dorje P."/>
            <person name="Dorjee K."/>
            <person name="Dupes A."/>
            <person name="Elong R."/>
            <person name="Falk J."/>
            <person name="Farina A."/>
            <person name="Faro S."/>
            <person name="Ferguson D."/>
            <person name="Fisher S."/>
            <person name="Foley C.D."/>
            <person name="Franke A."/>
            <person name="Friedrich D."/>
            <person name="Gadbois L."/>
            <person name="Gearin G."/>
            <person name="Gearin C.R."/>
            <person name="Giannoukos G."/>
            <person name="Goode T."/>
            <person name="Graham J."/>
            <person name="Grandbois E."/>
            <person name="Grewal S."/>
            <person name="Gyaltsen K."/>
            <person name="Hafez N."/>
            <person name="Hagos B."/>
            <person name="Hall J."/>
            <person name="Henson C."/>
            <person name="Hollinger A."/>
            <person name="Honan T."/>
            <person name="Huard M.D."/>
            <person name="Hughes L."/>
            <person name="Hurhula B."/>
            <person name="Husby M.E."/>
            <person name="Kamat A."/>
            <person name="Kanga B."/>
            <person name="Kashin S."/>
            <person name="Khazanovich D."/>
            <person name="Kisner P."/>
            <person name="Lance K."/>
            <person name="Lara M."/>
            <person name="Lee W."/>
            <person name="Lennon N."/>
            <person name="Letendre F."/>
            <person name="LeVine R."/>
            <person name="Lipovsky A."/>
            <person name="Liu X."/>
            <person name="Liu J."/>
            <person name="Liu S."/>
            <person name="Lokyitsang T."/>
            <person name="Lokyitsang Y."/>
            <person name="Lubonja R."/>
            <person name="Lui A."/>
            <person name="MacDonald P."/>
            <person name="Magnisalis V."/>
            <person name="Maru K."/>
            <person name="Matthews C."/>
            <person name="McCusker W."/>
            <person name="McDonough S."/>
            <person name="Mehta T."/>
            <person name="Meldrim J."/>
            <person name="Meneus L."/>
            <person name="Mihai O."/>
            <person name="Mihalev A."/>
            <person name="Mihova T."/>
            <person name="Mittelman R."/>
            <person name="Mlenga V."/>
            <person name="Montmayeur A."/>
            <person name="Mulrain L."/>
            <person name="Navidi A."/>
            <person name="Naylor J."/>
            <person name="Negash T."/>
            <person name="Nguyen T."/>
            <person name="Nguyen N."/>
            <person name="Nicol R."/>
            <person name="Norbu C."/>
            <person name="Norbu N."/>
            <person name="Novod N."/>
            <person name="O'Neill B."/>
            <person name="Osman S."/>
            <person name="Markiewicz E."/>
            <person name="Oyono O.L."/>
            <person name="Patti C."/>
            <person name="Phunkhang P."/>
            <person name="Pierre F."/>
            <person name="Priest M."/>
            <person name="Raghuraman S."/>
            <person name="Rege F."/>
            <person name="Reyes R."/>
            <person name="Rise C."/>
            <person name="Rogov P."/>
            <person name="Ross K."/>
            <person name="Ryan E."/>
            <person name="Settipalli S."/>
            <person name="Shea T."/>
            <person name="Sherpa N."/>
            <person name="Shi L."/>
            <person name="Shih D."/>
            <person name="Sparrow T."/>
            <person name="Spaulding J."/>
            <person name="Stalker J."/>
            <person name="Stange-Thomann N."/>
            <person name="Stavropoulos S."/>
            <person name="Stone C."/>
            <person name="Strader C."/>
            <person name="Tesfaye S."/>
            <person name="Thomson T."/>
            <person name="Thoulutsang Y."/>
            <person name="Thoulutsang D."/>
            <person name="Topham K."/>
            <person name="Topping I."/>
            <person name="Tsamla T."/>
            <person name="Vassiliev H."/>
            <person name="Vo A."/>
            <person name="Wangchuk T."/>
            <person name="Wangdi T."/>
            <person name="Weiand M."/>
            <person name="Wilkinson J."/>
            <person name="Wilson A."/>
            <person name="Yadav S."/>
            <person name="Young G."/>
            <person name="Yu Q."/>
            <person name="Zembek L."/>
            <person name="Zhong D."/>
            <person name="Zimmer A."/>
            <person name="Zwirko Z."/>
            <person name="Jaffe D.B."/>
            <person name="Alvarez P."/>
            <person name="Brockman W."/>
            <person name="Butler J."/>
            <person name="Chin C."/>
            <person name="Gnerre S."/>
            <person name="MacCallum I."/>
            <person name="Graves J.A."/>
            <person name="Ponting C.P."/>
            <person name="Breen M."/>
            <person name="Samollow P.B."/>
            <person name="Lander E.S."/>
            <person name="Lindblad-Toh K."/>
        </authorList>
    </citation>
    <scope>NUCLEOTIDE SEQUENCE [LARGE SCALE GENOMIC DNA]</scope>
</reference>
<evidence type="ECO:0000256" key="4">
    <source>
        <dbReference type="SAM" id="MobiDB-lite"/>
    </source>
</evidence>
<dbReference type="Ensembl" id="ENSMODT00000019077.4">
    <property type="protein sequence ID" value="ENSMODP00000018740.3"/>
    <property type="gene ID" value="ENSMODG00000014985.4"/>
</dbReference>
<dbReference type="CDD" id="cd03590">
    <property type="entry name" value="CLECT_DC-SIGN_like"/>
    <property type="match status" value="1"/>
</dbReference>
<dbReference type="InterPro" id="IPR033989">
    <property type="entry name" value="CD209-like_CTLD"/>
</dbReference>
<dbReference type="SUPFAM" id="SSF56436">
    <property type="entry name" value="C-type lectin-like"/>
    <property type="match status" value="1"/>
</dbReference>
<feature type="compositionally biased region" description="Polar residues" evidence="4">
    <location>
        <begin position="8"/>
        <end position="25"/>
    </location>
</feature>
<dbReference type="SMART" id="SM00034">
    <property type="entry name" value="CLECT"/>
    <property type="match status" value="1"/>
</dbReference>
<dbReference type="GeneID" id="100026894"/>
<evidence type="ECO:0000256" key="1">
    <source>
        <dbReference type="ARBA" id="ARBA00022734"/>
    </source>
</evidence>
<evidence type="ECO:0000256" key="5">
    <source>
        <dbReference type="SAM" id="Phobius"/>
    </source>
</evidence>
<dbReference type="Gene3D" id="3.10.100.10">
    <property type="entry name" value="Mannose-Binding Protein A, subunit A"/>
    <property type="match status" value="1"/>
</dbReference>
<dbReference type="InterPro" id="IPR001304">
    <property type="entry name" value="C-type_lectin-like"/>
</dbReference>
<dbReference type="OrthoDB" id="418245at2759"/>
<dbReference type="InterPro" id="IPR016187">
    <property type="entry name" value="CTDL_fold"/>
</dbReference>
<sequence>MEPEAKWNGSSDQVEFSRMSPRSQGFTKLPGQKTCGKSVLLFTFVLLISAALWGTLLFLFITRYQEIVQDLGKLRESCVYYNDSGILTVIGQLQETQLNLKTNVPQLSKTLNKLQEDQTTLKSKASQFSQQLNRFEEDGTAFRSQVLNEKNTATQAREKLQEEIQKLWIEFQRANGWTVLPSPPSPNLTASQLSQGLNRLEDHTAMPTQGSICTKCPENWQVFQKKCYFFGKEPKTWAQAKYACINLQGRLVSIKSREEQVFLNRNANKKGSWIGLRDLDIEGIFLWMDGSSLNYTNWGRGEPNNQGQGEDCVAMRGTSGLWNDANCRGQQDSWICEKLATC</sequence>